<comment type="similarity">
    <text evidence="1 4 7">Belongs to the tRNA pseudouridine synthase TruA family.</text>
</comment>
<evidence type="ECO:0000313" key="10">
    <source>
        <dbReference type="Proteomes" id="UP000003460"/>
    </source>
</evidence>
<dbReference type="HAMAP" id="MF_00171">
    <property type="entry name" value="TruA"/>
    <property type="match status" value="1"/>
</dbReference>
<dbReference type="eggNOG" id="COG0101">
    <property type="taxonomic scope" value="Bacteria"/>
</dbReference>
<dbReference type="PANTHER" id="PTHR11142:SF0">
    <property type="entry name" value="TRNA PSEUDOURIDINE SYNTHASE-LIKE 1"/>
    <property type="match status" value="1"/>
</dbReference>
<dbReference type="InterPro" id="IPR020095">
    <property type="entry name" value="PsdUridine_synth_TruA_C"/>
</dbReference>
<dbReference type="CDD" id="cd02570">
    <property type="entry name" value="PseudoU_synth_EcTruA"/>
    <property type="match status" value="1"/>
</dbReference>
<dbReference type="NCBIfam" id="TIGR00071">
    <property type="entry name" value="hisT_truA"/>
    <property type="match status" value="1"/>
</dbReference>
<dbReference type="InterPro" id="IPR020097">
    <property type="entry name" value="PsdUridine_synth_TruA_a/b_dom"/>
</dbReference>
<evidence type="ECO:0000256" key="1">
    <source>
        <dbReference type="ARBA" id="ARBA00009375"/>
    </source>
</evidence>
<dbReference type="GO" id="GO:0031119">
    <property type="term" value="P:tRNA pseudouridine synthesis"/>
    <property type="evidence" value="ECO:0007669"/>
    <property type="project" value="UniProtKB-UniRule"/>
</dbReference>
<dbReference type="GO" id="GO:0160147">
    <property type="term" value="F:tRNA pseudouridine(38-40) synthase activity"/>
    <property type="evidence" value="ECO:0007669"/>
    <property type="project" value="UniProtKB-EC"/>
</dbReference>
<accession>C9LE59</accession>
<dbReference type="InterPro" id="IPR020103">
    <property type="entry name" value="PsdUridine_synth_cat_dom_sf"/>
</dbReference>
<keyword evidence="10" id="KW-1185">Reference proteome</keyword>
<keyword evidence="3 4" id="KW-0413">Isomerase</keyword>
<dbReference type="OrthoDB" id="9811823at2"/>
<feature type="binding site" evidence="4 6">
    <location>
        <position position="108"/>
    </location>
    <ligand>
        <name>substrate</name>
    </ligand>
</feature>
<dbReference type="EC" id="5.4.99.12" evidence="4"/>
<evidence type="ECO:0000259" key="8">
    <source>
        <dbReference type="Pfam" id="PF01416"/>
    </source>
</evidence>
<dbReference type="GeneID" id="84575732"/>
<comment type="caution">
    <text evidence="9">The sequence shown here is derived from an EMBL/GenBank/DDBJ whole genome shotgun (WGS) entry which is preliminary data.</text>
</comment>
<evidence type="ECO:0000313" key="9">
    <source>
        <dbReference type="EMBL" id="EEX72649.1"/>
    </source>
</evidence>
<dbReference type="PANTHER" id="PTHR11142">
    <property type="entry name" value="PSEUDOURIDYLATE SYNTHASE"/>
    <property type="match status" value="1"/>
</dbReference>
<comment type="function">
    <text evidence="4">Formation of pseudouridine at positions 38, 39 and 40 in the anticodon stem and loop of transfer RNAs.</text>
</comment>
<protein>
    <recommendedName>
        <fullName evidence="4">tRNA pseudouridine synthase A</fullName>
        <ecNumber evidence="4">5.4.99.12</ecNumber>
    </recommendedName>
    <alternativeName>
        <fullName evidence="4">tRNA pseudouridine(38-40) synthase</fullName>
    </alternativeName>
    <alternativeName>
        <fullName evidence="4">tRNA pseudouridylate synthase I</fullName>
    </alternativeName>
    <alternativeName>
        <fullName evidence="4">tRNA-uridine isomerase I</fullName>
    </alternativeName>
</protein>
<comment type="caution">
    <text evidence="4">Lacks conserved residue(s) required for the propagation of feature annotation.</text>
</comment>
<dbReference type="Pfam" id="PF01416">
    <property type="entry name" value="PseudoU_synth_1"/>
    <property type="match status" value="1"/>
</dbReference>
<dbReference type="Proteomes" id="UP000003460">
    <property type="component" value="Unassembled WGS sequence"/>
</dbReference>
<comment type="catalytic activity">
    <reaction evidence="4 7">
        <text>uridine(38/39/40) in tRNA = pseudouridine(38/39/40) in tRNA</text>
        <dbReference type="Rhea" id="RHEA:22376"/>
        <dbReference type="Rhea" id="RHEA-COMP:10085"/>
        <dbReference type="Rhea" id="RHEA-COMP:10087"/>
        <dbReference type="ChEBI" id="CHEBI:65314"/>
        <dbReference type="ChEBI" id="CHEBI:65315"/>
        <dbReference type="EC" id="5.4.99.12"/>
    </reaction>
</comment>
<dbReference type="HOGENOM" id="CLU_014673_0_1_10"/>
<evidence type="ECO:0000256" key="7">
    <source>
        <dbReference type="RuleBase" id="RU003792"/>
    </source>
</evidence>
<feature type="domain" description="Pseudouridine synthase I TruA alpha/beta" evidence="8">
    <location>
        <begin position="139"/>
        <end position="242"/>
    </location>
</feature>
<proteinExistence type="inferred from homology"/>
<dbReference type="STRING" id="626522.GCWU000325_00483"/>
<keyword evidence="2 4" id="KW-0819">tRNA processing</keyword>
<dbReference type="EMBL" id="ACIJ02000011">
    <property type="protein sequence ID" value="EEX72649.1"/>
    <property type="molecule type" value="Genomic_DNA"/>
</dbReference>
<reference evidence="9" key="1">
    <citation type="submission" date="2009-09" db="EMBL/GenBank/DDBJ databases">
        <authorList>
            <person name="Weinstock G."/>
            <person name="Sodergren E."/>
            <person name="Clifton S."/>
            <person name="Fulton L."/>
            <person name="Fulton B."/>
            <person name="Courtney L."/>
            <person name="Fronick C."/>
            <person name="Harrison M."/>
            <person name="Strong C."/>
            <person name="Farmer C."/>
            <person name="Delahaunty K."/>
            <person name="Markovic C."/>
            <person name="Hall O."/>
            <person name="Minx P."/>
            <person name="Tomlinson C."/>
            <person name="Mitreva M."/>
            <person name="Nelson J."/>
            <person name="Hou S."/>
            <person name="Wollam A."/>
            <person name="Pepin K.H."/>
            <person name="Johnson M."/>
            <person name="Bhonagiri V."/>
            <person name="Nash W.E."/>
            <person name="Warren W."/>
            <person name="Chinwalla A."/>
            <person name="Mardis E.R."/>
            <person name="Wilson R.K."/>
        </authorList>
    </citation>
    <scope>NUCLEOTIDE SEQUENCE [LARGE SCALE GENOMIC DNA]</scope>
    <source>
        <strain evidence="9">ATCC 51259</strain>
    </source>
</reference>
<dbReference type="FunFam" id="3.30.70.580:FF:000001">
    <property type="entry name" value="tRNA pseudouridine synthase A"/>
    <property type="match status" value="1"/>
</dbReference>
<comment type="subunit">
    <text evidence="4">Homodimer.</text>
</comment>
<dbReference type="PIRSF" id="PIRSF001430">
    <property type="entry name" value="tRNA_psdUrid_synth"/>
    <property type="match status" value="1"/>
</dbReference>
<dbReference type="Gene3D" id="3.30.70.580">
    <property type="entry name" value="Pseudouridine synthase I, catalytic domain, N-terminal subdomain"/>
    <property type="match status" value="1"/>
</dbReference>
<sequence>MRYFLYFSYDGGNYHGWQQQPNAISVQEVLNKAISTLLQSAISLVGAGRTDTSVNAKRMVAHFDFCCTLPDKFTFRLNRLLPPDIAVLDIKQVNKDAHARFDALSRTYHYYIYKKKDPFKRHYATRYLAELDYTAMNQAAKLLLQVEDFTSFSKLHTDTRTKICHVTKAEWIQEKEDLWRFEITADRFLRNMVRAIVGTLIEVGRGRMSIEEFSKVIQQKNRCAAAESVPGEALFLVNIKYPDSLFLHTEVLHHPN</sequence>
<organism evidence="9 10">
    <name type="scientific">Alloprevotella tannerae ATCC 51259</name>
    <dbReference type="NCBI Taxonomy" id="626522"/>
    <lineage>
        <taxon>Bacteria</taxon>
        <taxon>Pseudomonadati</taxon>
        <taxon>Bacteroidota</taxon>
        <taxon>Bacteroidia</taxon>
        <taxon>Bacteroidales</taxon>
        <taxon>Prevotellaceae</taxon>
        <taxon>Alloprevotella</taxon>
    </lineage>
</organism>
<feature type="active site" description="Nucleophile" evidence="4 5">
    <location>
        <position position="51"/>
    </location>
</feature>
<gene>
    <name evidence="4 9" type="primary">truA</name>
    <name evidence="9" type="ORF">GCWU000325_00483</name>
</gene>
<evidence type="ECO:0000256" key="3">
    <source>
        <dbReference type="ARBA" id="ARBA00023235"/>
    </source>
</evidence>
<name>C9LE59_9BACT</name>
<dbReference type="RefSeq" id="WP_006254259.1">
    <property type="nucleotide sequence ID" value="NZ_GG700642.1"/>
</dbReference>
<dbReference type="AlphaFoldDB" id="C9LE59"/>
<dbReference type="InterPro" id="IPR020094">
    <property type="entry name" value="TruA/RsuA/RluB/E/F_N"/>
</dbReference>
<dbReference type="SUPFAM" id="SSF55120">
    <property type="entry name" value="Pseudouridine synthase"/>
    <property type="match status" value="1"/>
</dbReference>
<evidence type="ECO:0000256" key="5">
    <source>
        <dbReference type="PIRSR" id="PIRSR001430-1"/>
    </source>
</evidence>
<dbReference type="InterPro" id="IPR001406">
    <property type="entry name" value="PsdUridine_synth_TruA"/>
</dbReference>
<evidence type="ECO:0000256" key="4">
    <source>
        <dbReference type="HAMAP-Rule" id="MF_00171"/>
    </source>
</evidence>
<evidence type="ECO:0000256" key="6">
    <source>
        <dbReference type="PIRSR" id="PIRSR001430-2"/>
    </source>
</evidence>
<evidence type="ECO:0000256" key="2">
    <source>
        <dbReference type="ARBA" id="ARBA00022694"/>
    </source>
</evidence>
<dbReference type="GO" id="GO:0003723">
    <property type="term" value="F:RNA binding"/>
    <property type="evidence" value="ECO:0007669"/>
    <property type="project" value="InterPro"/>
</dbReference>
<dbReference type="Gene3D" id="3.30.70.660">
    <property type="entry name" value="Pseudouridine synthase I, catalytic domain, C-terminal subdomain"/>
    <property type="match status" value="1"/>
</dbReference>